<dbReference type="Gene3D" id="1.10.8.10">
    <property type="entry name" value="DNA helicase RuvA subunit, C-terminal domain"/>
    <property type="match status" value="1"/>
</dbReference>
<accession>H2YIX7</accession>
<protein>
    <submittedName>
        <fullName evidence="2">Uncharacterized protein</fullName>
    </submittedName>
</protein>
<reference evidence="3" key="1">
    <citation type="submission" date="2003-08" db="EMBL/GenBank/DDBJ databases">
        <authorList>
            <person name="Birren B."/>
            <person name="Nusbaum C."/>
            <person name="Abebe A."/>
            <person name="Abouelleil A."/>
            <person name="Adekoya E."/>
            <person name="Ait-zahra M."/>
            <person name="Allen N."/>
            <person name="Allen T."/>
            <person name="An P."/>
            <person name="Anderson M."/>
            <person name="Anderson S."/>
            <person name="Arachchi H."/>
            <person name="Armbruster J."/>
            <person name="Bachantsang P."/>
            <person name="Baldwin J."/>
            <person name="Barry A."/>
            <person name="Bayul T."/>
            <person name="Blitshsteyn B."/>
            <person name="Bloom T."/>
            <person name="Blye J."/>
            <person name="Boguslavskiy L."/>
            <person name="Borowsky M."/>
            <person name="Boukhgalter B."/>
            <person name="Brunache A."/>
            <person name="Butler J."/>
            <person name="Calixte N."/>
            <person name="Calvo S."/>
            <person name="Camarata J."/>
            <person name="Campo K."/>
            <person name="Chang J."/>
            <person name="Cheshatsang Y."/>
            <person name="Citroen M."/>
            <person name="Collymore A."/>
            <person name="Considine T."/>
            <person name="Cook A."/>
            <person name="Cooke P."/>
            <person name="Corum B."/>
            <person name="Cuomo C."/>
            <person name="David R."/>
            <person name="Dawoe T."/>
            <person name="Degray S."/>
            <person name="Dodge S."/>
            <person name="Dooley K."/>
            <person name="Dorje P."/>
            <person name="Dorjee K."/>
            <person name="Dorris L."/>
            <person name="Duffey N."/>
            <person name="Dupes A."/>
            <person name="Elkins T."/>
            <person name="Engels R."/>
            <person name="Erickson J."/>
            <person name="Farina A."/>
            <person name="Faro S."/>
            <person name="Ferreira P."/>
            <person name="Fischer H."/>
            <person name="Fitzgerald M."/>
            <person name="Foley K."/>
            <person name="Gage D."/>
            <person name="Galagan J."/>
            <person name="Gearin G."/>
            <person name="Gnerre S."/>
            <person name="Gnirke A."/>
            <person name="Goyette A."/>
            <person name="Graham J."/>
            <person name="Grandbois E."/>
            <person name="Gyaltsen K."/>
            <person name="Hafez N."/>
            <person name="Hagopian D."/>
            <person name="Hagos B."/>
            <person name="Hall J."/>
            <person name="Hatcher B."/>
            <person name="Heller A."/>
            <person name="Higgins H."/>
            <person name="Honan T."/>
            <person name="Horn A."/>
            <person name="Houde N."/>
            <person name="Hughes L."/>
            <person name="Hulme W."/>
            <person name="Husby E."/>
            <person name="Iliev I."/>
            <person name="Jaffe D."/>
            <person name="Jones C."/>
            <person name="Kamal M."/>
            <person name="Kamat A."/>
            <person name="Kamvysselis M."/>
            <person name="Karlsson E."/>
            <person name="Kells C."/>
            <person name="Kieu A."/>
            <person name="Kisner P."/>
            <person name="Kodira C."/>
            <person name="Kulbokas E."/>
            <person name="Labutti K."/>
            <person name="Lama D."/>
            <person name="Landers T."/>
            <person name="Leger J."/>
            <person name="Levine S."/>
            <person name="Lewis D."/>
            <person name="Lewis T."/>
            <person name="Lindblad-toh K."/>
            <person name="Liu X."/>
            <person name="Lokyitsang T."/>
            <person name="Lokyitsang Y."/>
            <person name="Lucien O."/>
            <person name="Lui A."/>
            <person name="Ma L.J."/>
            <person name="Mabbitt R."/>
            <person name="Macdonald J."/>
            <person name="Maclean C."/>
            <person name="Major J."/>
            <person name="Manning J."/>
            <person name="Marabella R."/>
            <person name="Maru K."/>
            <person name="Matthews C."/>
            <person name="Mauceli E."/>
            <person name="Mccarthy M."/>
            <person name="Mcdonough S."/>
            <person name="Mcghee T."/>
            <person name="Meldrim J."/>
            <person name="Meneus L."/>
            <person name="Mesirov J."/>
            <person name="Mihalev A."/>
            <person name="Mihova T."/>
            <person name="Mikkelsen T."/>
            <person name="Mlenga V."/>
            <person name="Moru K."/>
            <person name="Mozes J."/>
            <person name="Mulrain L."/>
            <person name="Munson G."/>
            <person name="Naylor J."/>
            <person name="Newes C."/>
            <person name="Nguyen C."/>
            <person name="Nguyen N."/>
            <person name="Nguyen T."/>
            <person name="Nicol R."/>
            <person name="Nielsen C."/>
            <person name="Nizzari M."/>
            <person name="Norbu C."/>
            <person name="Norbu N."/>
            <person name="O'donnell P."/>
            <person name="Okoawo O."/>
            <person name="O'leary S."/>
            <person name="Omotosho B."/>
            <person name="O'neill K."/>
            <person name="Osman S."/>
            <person name="Parker S."/>
            <person name="Perrin D."/>
            <person name="Phunkhang P."/>
            <person name="Piqani B."/>
            <person name="Purcell S."/>
            <person name="Rachupka T."/>
            <person name="Ramasamy U."/>
            <person name="Rameau R."/>
            <person name="Ray V."/>
            <person name="Raymond C."/>
            <person name="Retta R."/>
            <person name="Richardson S."/>
            <person name="Rise C."/>
            <person name="Rodriguez J."/>
            <person name="Rogers J."/>
            <person name="Rogov P."/>
            <person name="Rutman M."/>
            <person name="Schupbach R."/>
            <person name="Seaman C."/>
            <person name="Settipalli S."/>
            <person name="Sharpe T."/>
            <person name="Sheridan J."/>
            <person name="Sherpa N."/>
            <person name="Shi J."/>
            <person name="Smirnov S."/>
            <person name="Smith C."/>
            <person name="Sougnez C."/>
            <person name="Spencer B."/>
            <person name="Stalker J."/>
            <person name="Stange-thomann N."/>
            <person name="Stavropoulos S."/>
            <person name="Stetson K."/>
            <person name="Stone C."/>
            <person name="Stone S."/>
            <person name="Stubbs M."/>
            <person name="Talamas J."/>
            <person name="Tchuinga P."/>
            <person name="Tenzing P."/>
            <person name="Tesfaye S."/>
            <person name="Theodore J."/>
            <person name="Thoulutsang Y."/>
            <person name="Topham K."/>
            <person name="Towey S."/>
            <person name="Tsamla T."/>
            <person name="Tsomo N."/>
            <person name="Vallee D."/>
            <person name="Vassiliev H."/>
            <person name="Venkataraman V."/>
            <person name="Vinson J."/>
            <person name="Vo A."/>
            <person name="Wade C."/>
            <person name="Wang S."/>
            <person name="Wangchuk T."/>
            <person name="Wangdi T."/>
            <person name="Whittaker C."/>
            <person name="Wilkinson J."/>
            <person name="Wu Y."/>
            <person name="Wyman D."/>
            <person name="Yadav S."/>
            <person name="Yang S."/>
            <person name="Yang X."/>
            <person name="Yeager S."/>
            <person name="Yee E."/>
            <person name="Young G."/>
            <person name="Zainoun J."/>
            <person name="Zembeck L."/>
            <person name="Zimmer A."/>
            <person name="Zody M."/>
            <person name="Lander E."/>
        </authorList>
    </citation>
    <scope>NUCLEOTIDE SEQUENCE [LARGE SCALE GENOMIC DNA]</scope>
</reference>
<dbReference type="InParanoid" id="H2YIX7"/>
<keyword evidence="3" id="KW-1185">Reference proteome</keyword>
<name>H2YIX7_CIOSA</name>
<dbReference type="Ensembl" id="ENSCSAVT00000005347.1">
    <property type="protein sequence ID" value="ENSCSAVP00000005276.1"/>
    <property type="gene ID" value="ENSCSAVG00000003146.1"/>
</dbReference>
<feature type="compositionally biased region" description="Polar residues" evidence="1">
    <location>
        <begin position="1"/>
        <end position="10"/>
    </location>
</feature>
<evidence type="ECO:0000313" key="2">
    <source>
        <dbReference type="Ensembl" id="ENSCSAVP00000005276.1"/>
    </source>
</evidence>
<reference evidence="2" key="2">
    <citation type="submission" date="2025-08" db="UniProtKB">
        <authorList>
            <consortium name="Ensembl"/>
        </authorList>
    </citation>
    <scope>IDENTIFICATION</scope>
</reference>
<reference evidence="2" key="3">
    <citation type="submission" date="2025-09" db="UniProtKB">
        <authorList>
            <consortium name="Ensembl"/>
        </authorList>
    </citation>
    <scope>IDENTIFICATION</scope>
</reference>
<feature type="compositionally biased region" description="Basic and acidic residues" evidence="1">
    <location>
        <begin position="114"/>
        <end position="124"/>
    </location>
</feature>
<feature type="region of interest" description="Disordered" evidence="1">
    <location>
        <begin position="1"/>
        <end position="29"/>
    </location>
</feature>
<evidence type="ECO:0000256" key="1">
    <source>
        <dbReference type="SAM" id="MobiDB-lite"/>
    </source>
</evidence>
<feature type="region of interest" description="Disordered" evidence="1">
    <location>
        <begin position="98"/>
        <end position="124"/>
    </location>
</feature>
<evidence type="ECO:0000313" key="3">
    <source>
        <dbReference type="Proteomes" id="UP000007875"/>
    </source>
</evidence>
<dbReference type="AlphaFoldDB" id="H2YIX7"/>
<dbReference type="Proteomes" id="UP000007875">
    <property type="component" value="Unassembled WGS sequence"/>
</dbReference>
<organism evidence="2 3">
    <name type="scientific">Ciona savignyi</name>
    <name type="common">Pacific transparent sea squirt</name>
    <dbReference type="NCBI Taxonomy" id="51511"/>
    <lineage>
        <taxon>Eukaryota</taxon>
        <taxon>Metazoa</taxon>
        <taxon>Chordata</taxon>
        <taxon>Tunicata</taxon>
        <taxon>Ascidiacea</taxon>
        <taxon>Phlebobranchia</taxon>
        <taxon>Cionidae</taxon>
        <taxon>Ciona</taxon>
    </lineage>
</organism>
<proteinExistence type="predicted"/>
<sequence length="124" mass="13530">MRRPTITNGRTEYLPREFPSTNPPSAGDVLANFQPPSAAESSIETAMSGEVVSAATTMGFEADVIRIVQLKYISEHGEPISSVATLINELLEHDRASLKRTSDSTELQSSKQQKLGESDDQHDI</sequence>
<dbReference type="HOGENOM" id="CLU_2003101_0_0_1"/>
<feature type="compositionally biased region" description="Polar residues" evidence="1">
    <location>
        <begin position="104"/>
        <end position="113"/>
    </location>
</feature>